<evidence type="ECO:0000256" key="1">
    <source>
        <dbReference type="SAM" id="MobiDB-lite"/>
    </source>
</evidence>
<evidence type="ECO:0000313" key="3">
    <source>
        <dbReference type="Proteomes" id="UP000215256"/>
    </source>
</evidence>
<evidence type="ECO:0000313" key="2">
    <source>
        <dbReference type="EMBL" id="ASV85279.1"/>
    </source>
</evidence>
<dbReference type="EMBL" id="CP022604">
    <property type="protein sequence ID" value="ASV85279.1"/>
    <property type="molecule type" value="Genomic_DNA"/>
</dbReference>
<dbReference type="KEGG" id="och:CES85_2317"/>
<dbReference type="AlphaFoldDB" id="A0A248UG76"/>
<organism evidence="2 3">
    <name type="scientific">Ochrobactrum quorumnocens</name>
    <dbReference type="NCBI Taxonomy" id="271865"/>
    <lineage>
        <taxon>Bacteria</taxon>
        <taxon>Pseudomonadati</taxon>
        <taxon>Pseudomonadota</taxon>
        <taxon>Alphaproteobacteria</taxon>
        <taxon>Hyphomicrobiales</taxon>
        <taxon>Brucellaceae</taxon>
        <taxon>Brucella/Ochrobactrum group</taxon>
        <taxon>Ochrobactrum</taxon>
    </lineage>
</organism>
<feature type="region of interest" description="Disordered" evidence="1">
    <location>
        <begin position="16"/>
        <end position="51"/>
    </location>
</feature>
<proteinExistence type="predicted"/>
<gene>
    <name evidence="2" type="ORF">CES85_2317</name>
</gene>
<reference evidence="2 3" key="1">
    <citation type="submission" date="2017-07" db="EMBL/GenBank/DDBJ databases">
        <title>Phylogenetic study on the rhizospheric bacterium Ochrobactrum sp. A44.</title>
        <authorList>
            <person name="Krzyzanowska D.M."/>
            <person name="Ossowicki A."/>
            <person name="Rajewska M."/>
            <person name="Maciag T."/>
            <person name="Kaczynski Z."/>
            <person name="Czerwicka M."/>
            <person name="Jafra S."/>
        </authorList>
    </citation>
    <scope>NUCLEOTIDE SEQUENCE [LARGE SCALE GENOMIC DNA]</scope>
    <source>
        <strain evidence="2 3">A44</strain>
    </source>
</reference>
<sequence>MNVSLDEVFRSYRCRTQHLDTGGSPEPERHDEEPPMPSLVAKPSHCSVTGR</sequence>
<accession>A0A248UG76</accession>
<name>A0A248UG76_9HYPH</name>
<dbReference type="Proteomes" id="UP000215256">
    <property type="component" value="Chromosome 1"/>
</dbReference>
<protein>
    <submittedName>
        <fullName evidence="2">Uncharacterized protein</fullName>
    </submittedName>
</protein>